<gene>
    <name evidence="2" type="ORF">GQX73_g6717</name>
</gene>
<comment type="caution">
    <text evidence="2">The sequence shown here is derived from an EMBL/GenBank/DDBJ whole genome shotgun (WGS) entry which is preliminary data.</text>
</comment>
<dbReference type="AlphaFoldDB" id="A0A7C8IPH9"/>
<dbReference type="EMBL" id="WUBL01000079">
    <property type="protein sequence ID" value="KAF2966878.1"/>
    <property type="molecule type" value="Genomic_DNA"/>
</dbReference>
<reference evidence="2 3" key="1">
    <citation type="submission" date="2019-12" db="EMBL/GenBank/DDBJ databases">
        <title>Draft genome sequence of the ascomycete Xylaria multiplex DSM 110363.</title>
        <authorList>
            <person name="Buettner E."/>
            <person name="Kellner H."/>
        </authorList>
    </citation>
    <scope>NUCLEOTIDE SEQUENCE [LARGE SCALE GENOMIC DNA]</scope>
    <source>
        <strain evidence="2 3">DSM 110363</strain>
    </source>
</reference>
<dbReference type="Proteomes" id="UP000481858">
    <property type="component" value="Unassembled WGS sequence"/>
</dbReference>
<dbReference type="InParanoid" id="A0A7C8IPH9"/>
<organism evidence="2 3">
    <name type="scientific">Xylaria multiplex</name>
    <dbReference type="NCBI Taxonomy" id="323545"/>
    <lineage>
        <taxon>Eukaryota</taxon>
        <taxon>Fungi</taxon>
        <taxon>Dikarya</taxon>
        <taxon>Ascomycota</taxon>
        <taxon>Pezizomycotina</taxon>
        <taxon>Sordariomycetes</taxon>
        <taxon>Xylariomycetidae</taxon>
        <taxon>Xylariales</taxon>
        <taxon>Xylariaceae</taxon>
        <taxon>Xylaria</taxon>
    </lineage>
</organism>
<sequence>MLWISALRSIPLLEKATVALTLPRKLTTTRTASMGEIPGLRAAAVRVIMKIPVGEFTAAFAAADTTSTLASSTSPTAAPNSPGALLDHDTAEEC</sequence>
<name>A0A7C8IPH9_9PEZI</name>
<evidence type="ECO:0000313" key="2">
    <source>
        <dbReference type="EMBL" id="KAF2966878.1"/>
    </source>
</evidence>
<protein>
    <submittedName>
        <fullName evidence="2">Uncharacterized protein</fullName>
    </submittedName>
</protein>
<proteinExistence type="predicted"/>
<feature type="region of interest" description="Disordered" evidence="1">
    <location>
        <begin position="69"/>
        <end position="94"/>
    </location>
</feature>
<feature type="compositionally biased region" description="Low complexity" evidence="1">
    <location>
        <begin position="69"/>
        <end position="84"/>
    </location>
</feature>
<evidence type="ECO:0000256" key="1">
    <source>
        <dbReference type="SAM" id="MobiDB-lite"/>
    </source>
</evidence>
<keyword evidence="3" id="KW-1185">Reference proteome</keyword>
<evidence type="ECO:0000313" key="3">
    <source>
        <dbReference type="Proteomes" id="UP000481858"/>
    </source>
</evidence>
<accession>A0A7C8IPH9</accession>